<reference evidence="2" key="1">
    <citation type="submission" date="2019-07" db="EMBL/GenBank/DDBJ databases">
        <title>Annotation for the trematode Paragonimus miyazaki's.</title>
        <authorList>
            <person name="Choi Y.-J."/>
        </authorList>
    </citation>
    <scope>NUCLEOTIDE SEQUENCE</scope>
    <source>
        <strain evidence="2">Japan</strain>
    </source>
</reference>
<dbReference type="Gene3D" id="3.90.550.10">
    <property type="entry name" value="Spore Coat Polysaccharide Biosynthesis Protein SpsA, Chain A"/>
    <property type="match status" value="1"/>
</dbReference>
<gene>
    <name evidence="2" type="ORF">EG68_11164</name>
</gene>
<dbReference type="InterPro" id="IPR029044">
    <property type="entry name" value="Nucleotide-diphossugar_trans"/>
</dbReference>
<dbReference type="OrthoDB" id="6256023at2759"/>
<evidence type="ECO:0000313" key="2">
    <source>
        <dbReference type="EMBL" id="KAF7240050.1"/>
    </source>
</evidence>
<keyword evidence="3" id="KW-1185">Reference proteome</keyword>
<dbReference type="Pfam" id="PF25087">
    <property type="entry name" value="GMPPB_C"/>
    <property type="match status" value="1"/>
</dbReference>
<accession>A0A8S9YKG8</accession>
<proteinExistence type="predicted"/>
<dbReference type="InterPro" id="IPR050486">
    <property type="entry name" value="Mannose-1P_guanyltransferase"/>
</dbReference>
<dbReference type="InterPro" id="IPR011004">
    <property type="entry name" value="Trimer_LpxA-like_sf"/>
</dbReference>
<dbReference type="Gene3D" id="2.160.10.10">
    <property type="entry name" value="Hexapeptide repeat proteins"/>
    <property type="match status" value="1"/>
</dbReference>
<dbReference type="AlphaFoldDB" id="A0A8S9YKG8"/>
<protein>
    <recommendedName>
        <fullName evidence="1">Mannose-1-phosphate guanyltransferase C-terminal domain-containing protein</fullName>
    </recommendedName>
</protein>
<dbReference type="Proteomes" id="UP000822476">
    <property type="component" value="Unassembled WGS sequence"/>
</dbReference>
<dbReference type="EMBL" id="JTDE01007276">
    <property type="protein sequence ID" value="KAF7240050.1"/>
    <property type="molecule type" value="Genomic_DNA"/>
</dbReference>
<dbReference type="PANTHER" id="PTHR22572">
    <property type="entry name" value="SUGAR-1-PHOSPHATE GUANYL TRANSFERASE"/>
    <property type="match status" value="1"/>
</dbReference>
<evidence type="ECO:0000259" key="1">
    <source>
        <dbReference type="Pfam" id="PF25087"/>
    </source>
</evidence>
<dbReference type="SUPFAM" id="SSF51161">
    <property type="entry name" value="Trimeric LpxA-like enzymes"/>
    <property type="match status" value="1"/>
</dbReference>
<organism evidence="2 3">
    <name type="scientific">Paragonimus skrjabini miyazakii</name>
    <dbReference type="NCBI Taxonomy" id="59628"/>
    <lineage>
        <taxon>Eukaryota</taxon>
        <taxon>Metazoa</taxon>
        <taxon>Spiralia</taxon>
        <taxon>Lophotrochozoa</taxon>
        <taxon>Platyhelminthes</taxon>
        <taxon>Trematoda</taxon>
        <taxon>Digenea</taxon>
        <taxon>Plagiorchiida</taxon>
        <taxon>Troglotremata</taxon>
        <taxon>Troglotrematidae</taxon>
        <taxon>Paragonimus</taxon>
    </lineage>
</organism>
<name>A0A8S9YKG8_9TREM</name>
<dbReference type="InterPro" id="IPR056729">
    <property type="entry name" value="GMPPB_C"/>
</dbReference>
<feature type="domain" description="Mannose-1-phosphate guanyltransferase C-terminal" evidence="1">
    <location>
        <begin position="146"/>
        <end position="283"/>
    </location>
</feature>
<evidence type="ECO:0000313" key="3">
    <source>
        <dbReference type="Proteomes" id="UP000822476"/>
    </source>
</evidence>
<feature type="non-terminal residue" evidence="2">
    <location>
        <position position="284"/>
    </location>
</feature>
<comment type="caution">
    <text evidence="2">The sequence shown here is derived from an EMBL/GenBank/DDBJ whole genome shotgun (WGS) entry which is preliminary data.</text>
</comment>
<sequence>VLHYAEKPTTFVSTTINCGIYLFTPGIFKFIRIAFLEHQNQISHELRTSCKEIIHLEREICQPLAGSGTLFVYHTTRFWSQIKFAGAVIYANRHVLSLYERIHPHRLARMSVPSCTGLQFLNNNNRLSPIAMNGDCSANAVTGPIIIGHVFIHPTATIDPSAVLGPNVSIGERAVIRGGVRLRDCIVLRDAEIREHACCLNAVIGWNTIIGKWARVEGTPNDPNPNKPFSKLEVLPVFNAKGQLNPSITVIGSNVEVPAEIIVLNCIVLPHKELAHSSKNQIIL</sequence>